<name>A0ABY8FSC4_9SPHN</name>
<reference evidence="2 3" key="1">
    <citation type="submission" date="2023-03" db="EMBL/GenBank/DDBJ databases">
        <title>Altererythrobacter sp. CAU 1644 isolated from sand.</title>
        <authorList>
            <person name="Kim W."/>
        </authorList>
    </citation>
    <scope>NUCLEOTIDE SEQUENCE [LARGE SCALE GENOMIC DNA]</scope>
    <source>
        <strain evidence="2 3">CAU 1644</strain>
    </source>
</reference>
<dbReference type="Pfam" id="PF13468">
    <property type="entry name" value="Glyoxalase_3"/>
    <property type="match status" value="1"/>
</dbReference>
<evidence type="ECO:0000313" key="2">
    <source>
        <dbReference type="EMBL" id="WFL76321.1"/>
    </source>
</evidence>
<organism evidence="2 3">
    <name type="scientific">Altererythrobacter arenosus</name>
    <dbReference type="NCBI Taxonomy" id="3032592"/>
    <lineage>
        <taxon>Bacteria</taxon>
        <taxon>Pseudomonadati</taxon>
        <taxon>Pseudomonadota</taxon>
        <taxon>Alphaproteobacteria</taxon>
        <taxon>Sphingomonadales</taxon>
        <taxon>Erythrobacteraceae</taxon>
        <taxon>Altererythrobacter</taxon>
    </lineage>
</organism>
<dbReference type="Proteomes" id="UP001215827">
    <property type="component" value="Chromosome"/>
</dbReference>
<evidence type="ECO:0000259" key="1">
    <source>
        <dbReference type="Pfam" id="PF13468"/>
    </source>
</evidence>
<gene>
    <name evidence="2" type="ORF">P7228_09955</name>
</gene>
<accession>A0ABY8FSC4</accession>
<keyword evidence="3" id="KW-1185">Reference proteome</keyword>
<feature type="domain" description="Glyoxalase-like" evidence="1">
    <location>
        <begin position="20"/>
        <end position="187"/>
    </location>
</feature>
<dbReference type="InterPro" id="IPR029068">
    <property type="entry name" value="Glyas_Bleomycin-R_OHBP_Dase"/>
</dbReference>
<dbReference type="SUPFAM" id="SSF54593">
    <property type="entry name" value="Glyoxalase/Bleomycin resistance protein/Dihydroxybiphenyl dioxygenase"/>
    <property type="match status" value="1"/>
</dbReference>
<protein>
    <submittedName>
        <fullName evidence="2">VOC family protein</fullName>
    </submittedName>
</protein>
<sequence length="247" mass="26242">MNEASGDLWSQAEPFDLPVIDHVGLVVSDIEATVDELRRTGLKVSDPEPLLTSAGPLGQRSAHCVFENGYLEISAPNPGSGNHLEPFLAMGEGWKILVFACDDCEQGRDRLQAAGIACGPVSDAARTVLLSRGSETARFRWFSLSDMVEGVLVAYVEHRDREIVFAPELTEHSNGARKLGAVLFGASARPLECLGRATQAFAPHSRITPSPGVAIPGVEIVGADPFVLKYPGWQLRAVAAAGGGQGQ</sequence>
<dbReference type="RefSeq" id="WP_278015087.1">
    <property type="nucleotide sequence ID" value="NZ_CP121106.1"/>
</dbReference>
<proteinExistence type="predicted"/>
<dbReference type="EMBL" id="CP121106">
    <property type="protein sequence ID" value="WFL76321.1"/>
    <property type="molecule type" value="Genomic_DNA"/>
</dbReference>
<dbReference type="Gene3D" id="3.10.180.10">
    <property type="entry name" value="2,3-Dihydroxybiphenyl 1,2-Dioxygenase, domain 1"/>
    <property type="match status" value="1"/>
</dbReference>
<dbReference type="InterPro" id="IPR025870">
    <property type="entry name" value="Glyoxalase-like_dom"/>
</dbReference>
<evidence type="ECO:0000313" key="3">
    <source>
        <dbReference type="Proteomes" id="UP001215827"/>
    </source>
</evidence>